<name>S8CHJ5_9LAMI</name>
<reference evidence="6 7" key="1">
    <citation type="journal article" date="2013" name="BMC Genomics">
        <title>The miniature genome of a carnivorous plant Genlisea aurea contains a low number of genes and short non-coding sequences.</title>
        <authorList>
            <person name="Leushkin E.V."/>
            <person name="Sutormin R.A."/>
            <person name="Nabieva E.R."/>
            <person name="Penin A.A."/>
            <person name="Kondrashov A.S."/>
            <person name="Logacheva M.D."/>
        </authorList>
    </citation>
    <scope>NUCLEOTIDE SEQUENCE [LARGE SCALE GENOMIC DNA]</scope>
</reference>
<dbReference type="PRINTS" id="PR00081">
    <property type="entry name" value="GDHRDH"/>
</dbReference>
<dbReference type="GO" id="GO:0005783">
    <property type="term" value="C:endoplasmic reticulum"/>
    <property type="evidence" value="ECO:0007669"/>
    <property type="project" value="UniProtKB-SubCell"/>
</dbReference>
<dbReference type="PANTHER" id="PTHR43899:SF26">
    <property type="entry name" value="ENOYL-(ACYL CARRIER) REDUCTASE"/>
    <property type="match status" value="1"/>
</dbReference>
<proteinExistence type="inferred from homology"/>
<gene>
    <name evidence="6" type="ORF">M569_08359</name>
</gene>
<evidence type="ECO:0000313" key="7">
    <source>
        <dbReference type="Proteomes" id="UP000015453"/>
    </source>
</evidence>
<evidence type="ECO:0000256" key="3">
    <source>
        <dbReference type="ARBA" id="ARBA00023002"/>
    </source>
</evidence>
<dbReference type="Gene3D" id="3.40.50.720">
    <property type="entry name" value="NAD(P)-binding Rossmann-like Domain"/>
    <property type="match status" value="1"/>
</dbReference>
<comment type="caution">
    <text evidence="6">The sequence shown here is derived from an EMBL/GenBank/DDBJ whole genome shotgun (WGS) entry which is preliminary data.</text>
</comment>
<comment type="subcellular location">
    <subcellularLocation>
        <location evidence="1">Endoplasmic reticulum</location>
    </subcellularLocation>
</comment>
<evidence type="ECO:0000256" key="2">
    <source>
        <dbReference type="ARBA" id="ARBA00022857"/>
    </source>
</evidence>
<evidence type="ECO:0000313" key="6">
    <source>
        <dbReference type="EMBL" id="EPS66419.1"/>
    </source>
</evidence>
<dbReference type="PANTHER" id="PTHR43899">
    <property type="entry name" value="RH59310P"/>
    <property type="match status" value="1"/>
</dbReference>
<keyword evidence="5" id="KW-0472">Membrane</keyword>
<dbReference type="EMBL" id="AUSU01003691">
    <property type="protein sequence ID" value="EPS66419.1"/>
    <property type="molecule type" value="Genomic_DNA"/>
</dbReference>
<evidence type="ECO:0000256" key="4">
    <source>
        <dbReference type="RuleBase" id="RU000363"/>
    </source>
</evidence>
<dbReference type="FunFam" id="3.40.50.720:FF:000137">
    <property type="entry name" value="Hydroxysteroid (17-beta) dehydrogenase 3"/>
    <property type="match status" value="1"/>
</dbReference>
<dbReference type="PIRSF" id="PIRSF000126">
    <property type="entry name" value="11-beta-HSD1"/>
    <property type="match status" value="1"/>
</dbReference>
<feature type="transmembrane region" description="Helical" evidence="5">
    <location>
        <begin position="6"/>
        <end position="26"/>
    </location>
</feature>
<dbReference type="OrthoDB" id="5545019at2759"/>
<evidence type="ECO:0000256" key="1">
    <source>
        <dbReference type="ARBA" id="ARBA00004240"/>
    </source>
</evidence>
<dbReference type="Proteomes" id="UP000015453">
    <property type="component" value="Unassembled WGS sequence"/>
</dbReference>
<keyword evidence="7" id="KW-1185">Reference proteome</keyword>
<dbReference type="SUPFAM" id="SSF51735">
    <property type="entry name" value="NAD(P)-binding Rossmann-fold domains"/>
    <property type="match status" value="1"/>
</dbReference>
<evidence type="ECO:0000256" key="5">
    <source>
        <dbReference type="SAM" id="Phobius"/>
    </source>
</evidence>
<dbReference type="CDD" id="cd05356">
    <property type="entry name" value="17beta-HSD1_like_SDR_c"/>
    <property type="match status" value="1"/>
</dbReference>
<dbReference type="AlphaFoldDB" id="S8CHJ5"/>
<dbReference type="InterPro" id="IPR036291">
    <property type="entry name" value="NAD(P)-bd_dom_sf"/>
</dbReference>
<dbReference type="InterPro" id="IPR002347">
    <property type="entry name" value="SDR_fam"/>
</dbReference>
<keyword evidence="5" id="KW-0812">Transmembrane</keyword>
<dbReference type="PRINTS" id="PR00080">
    <property type="entry name" value="SDRFAMILY"/>
</dbReference>
<protein>
    <submittedName>
        <fullName evidence="6">Uncharacterized protein</fullName>
    </submittedName>
</protein>
<feature type="non-terminal residue" evidence="6">
    <location>
        <position position="1"/>
    </location>
</feature>
<comment type="similarity">
    <text evidence="4">Belongs to the short-chain dehydrogenases/reductases (SDR) family.</text>
</comment>
<keyword evidence="2" id="KW-0521">NADP</keyword>
<accession>S8CHJ5</accession>
<organism evidence="6 7">
    <name type="scientific">Genlisea aurea</name>
    <dbReference type="NCBI Taxonomy" id="192259"/>
    <lineage>
        <taxon>Eukaryota</taxon>
        <taxon>Viridiplantae</taxon>
        <taxon>Streptophyta</taxon>
        <taxon>Embryophyta</taxon>
        <taxon>Tracheophyta</taxon>
        <taxon>Spermatophyta</taxon>
        <taxon>Magnoliopsida</taxon>
        <taxon>eudicotyledons</taxon>
        <taxon>Gunneridae</taxon>
        <taxon>Pentapetalae</taxon>
        <taxon>asterids</taxon>
        <taxon>lamiids</taxon>
        <taxon>Lamiales</taxon>
        <taxon>Lentibulariaceae</taxon>
        <taxon>Genlisea</taxon>
    </lineage>
</organism>
<dbReference type="InterPro" id="IPR020904">
    <property type="entry name" value="Sc_DH/Rdtase_CS"/>
</dbReference>
<dbReference type="Pfam" id="PF00106">
    <property type="entry name" value="adh_short"/>
    <property type="match status" value="1"/>
</dbReference>
<sequence>TWVAVISLIGFLSFLNSSISLLKWVFANFLRKPKDLLKTYGSWAVVTGATDGIGKAFAFKLAALGFNLVLVSRDAAKLTAVSSQISHDHPRVRIISFQIDLSADDAASKVAAMGRRIENLDVGVLINNAGVTYPKATHFHELDEGEWMKIVRVNVVGTSYVTGAVIPNMVAKKTGAVVNIGSGASVVVPSHPLYAVYAATKAYVDELSRSLHVEYKGYGVSVQCQVPLYVCTKMASRVAAIEEPSVFVLTPRDYVEAAVRFIGHEPRCSPYWAHSVQWFFASLLPEYVLDTWRYSIGLRRAKQL</sequence>
<dbReference type="GO" id="GO:0045703">
    <property type="term" value="F:ketoreductase activity"/>
    <property type="evidence" value="ECO:0007669"/>
    <property type="project" value="TreeGrafter"/>
</dbReference>
<keyword evidence="5" id="KW-1133">Transmembrane helix</keyword>
<dbReference type="PROSITE" id="PS00061">
    <property type="entry name" value="ADH_SHORT"/>
    <property type="match status" value="1"/>
</dbReference>
<dbReference type="InterPro" id="IPR051019">
    <property type="entry name" value="VLCFA-Steroid_DH"/>
</dbReference>
<keyword evidence="3" id="KW-0560">Oxidoreductase</keyword>